<evidence type="ECO:0000256" key="11">
    <source>
        <dbReference type="RuleBase" id="RU000488"/>
    </source>
</evidence>
<evidence type="ECO:0000256" key="6">
    <source>
        <dbReference type="ARBA" id="ARBA00022792"/>
    </source>
</evidence>
<dbReference type="Pfam" id="PF00153">
    <property type="entry name" value="Mito_carr"/>
    <property type="match status" value="2"/>
</dbReference>
<keyword evidence="5" id="KW-0677">Repeat</keyword>
<dbReference type="Gene3D" id="1.50.40.10">
    <property type="entry name" value="Mitochondrial carrier domain"/>
    <property type="match status" value="1"/>
</dbReference>
<feature type="repeat" description="Solcar" evidence="10">
    <location>
        <begin position="271"/>
        <end position="353"/>
    </location>
</feature>
<gene>
    <name evidence="13" type="ORF">BT63DRAFT_436682</name>
</gene>
<feature type="repeat" description="Solcar" evidence="10">
    <location>
        <begin position="50"/>
        <end position="133"/>
    </location>
</feature>
<keyword evidence="8" id="KW-0496">Mitochondrion</keyword>
<keyword evidence="14" id="KW-1185">Reference proteome</keyword>
<reference evidence="13" key="1">
    <citation type="journal article" date="2020" name="Stud. Mycol.">
        <title>101 Dothideomycetes genomes: a test case for predicting lifestyles and emergence of pathogens.</title>
        <authorList>
            <person name="Haridas S."/>
            <person name="Albert R."/>
            <person name="Binder M."/>
            <person name="Bloem J."/>
            <person name="Labutti K."/>
            <person name="Salamov A."/>
            <person name="Andreopoulos B."/>
            <person name="Baker S."/>
            <person name="Barry K."/>
            <person name="Bills G."/>
            <person name="Bluhm B."/>
            <person name="Cannon C."/>
            <person name="Castanera R."/>
            <person name="Culley D."/>
            <person name="Daum C."/>
            <person name="Ezra D."/>
            <person name="Gonzalez J."/>
            <person name="Henrissat B."/>
            <person name="Kuo A."/>
            <person name="Liang C."/>
            <person name="Lipzen A."/>
            <person name="Lutzoni F."/>
            <person name="Magnuson J."/>
            <person name="Mondo S."/>
            <person name="Nolan M."/>
            <person name="Ohm R."/>
            <person name="Pangilinan J."/>
            <person name="Park H.-J."/>
            <person name="Ramirez L."/>
            <person name="Alfaro M."/>
            <person name="Sun H."/>
            <person name="Tritt A."/>
            <person name="Yoshinaga Y."/>
            <person name="Zwiers L.-H."/>
            <person name="Turgeon B."/>
            <person name="Goodwin S."/>
            <person name="Spatafora J."/>
            <person name="Crous P."/>
            <person name="Grigoriev I."/>
        </authorList>
    </citation>
    <scope>NUCLEOTIDE SEQUENCE</scope>
    <source>
        <strain evidence="13">CBS 115976</strain>
    </source>
</reference>
<dbReference type="PANTHER" id="PTHR45624">
    <property type="entry name" value="MITOCHONDRIAL BASIC AMINO ACIDS TRANSPORTER-RELATED"/>
    <property type="match status" value="1"/>
</dbReference>
<feature type="repeat" description="Solcar" evidence="10">
    <location>
        <begin position="160"/>
        <end position="261"/>
    </location>
</feature>
<evidence type="ECO:0000256" key="9">
    <source>
        <dbReference type="ARBA" id="ARBA00023136"/>
    </source>
</evidence>
<evidence type="ECO:0000256" key="4">
    <source>
        <dbReference type="ARBA" id="ARBA00022692"/>
    </source>
</evidence>
<dbReference type="InterPro" id="IPR050567">
    <property type="entry name" value="Mitochondrial_Carrier"/>
</dbReference>
<evidence type="ECO:0000256" key="1">
    <source>
        <dbReference type="ARBA" id="ARBA00004225"/>
    </source>
</evidence>
<keyword evidence="7" id="KW-1133">Transmembrane helix</keyword>
<dbReference type="InterPro" id="IPR018108">
    <property type="entry name" value="MCP_transmembrane"/>
</dbReference>
<keyword evidence="4 10" id="KW-0812">Transmembrane</keyword>
<evidence type="ECO:0000313" key="13">
    <source>
        <dbReference type="EMBL" id="KAF2672831.1"/>
    </source>
</evidence>
<dbReference type="GO" id="GO:0031966">
    <property type="term" value="C:mitochondrial membrane"/>
    <property type="evidence" value="ECO:0007669"/>
    <property type="project" value="UniProtKB-SubCell"/>
</dbReference>
<comment type="similarity">
    <text evidence="2 11">Belongs to the mitochondrial carrier (TC 2.A.29) family.</text>
</comment>
<keyword evidence="3 11" id="KW-0813">Transport</keyword>
<dbReference type="EMBL" id="MU004231">
    <property type="protein sequence ID" value="KAF2672831.1"/>
    <property type="molecule type" value="Genomic_DNA"/>
</dbReference>
<evidence type="ECO:0000256" key="7">
    <source>
        <dbReference type="ARBA" id="ARBA00022989"/>
    </source>
</evidence>
<dbReference type="PROSITE" id="PS50920">
    <property type="entry name" value="SOLCAR"/>
    <property type="match status" value="3"/>
</dbReference>
<proteinExistence type="inferred from homology"/>
<organism evidence="13 14">
    <name type="scientific">Microthyrium microscopicum</name>
    <dbReference type="NCBI Taxonomy" id="703497"/>
    <lineage>
        <taxon>Eukaryota</taxon>
        <taxon>Fungi</taxon>
        <taxon>Dikarya</taxon>
        <taxon>Ascomycota</taxon>
        <taxon>Pezizomycotina</taxon>
        <taxon>Dothideomycetes</taxon>
        <taxon>Dothideomycetes incertae sedis</taxon>
        <taxon>Microthyriales</taxon>
        <taxon>Microthyriaceae</taxon>
        <taxon>Microthyrium</taxon>
    </lineage>
</organism>
<dbReference type="AlphaFoldDB" id="A0A6A6UMW2"/>
<evidence type="ECO:0000256" key="8">
    <source>
        <dbReference type="ARBA" id="ARBA00023128"/>
    </source>
</evidence>
<evidence type="ECO:0000256" key="5">
    <source>
        <dbReference type="ARBA" id="ARBA00022737"/>
    </source>
</evidence>
<protein>
    <submittedName>
        <fullName evidence="13">Mitochondrial carrier</fullName>
    </submittedName>
</protein>
<feature type="compositionally biased region" description="Polar residues" evidence="12">
    <location>
        <begin position="1"/>
        <end position="14"/>
    </location>
</feature>
<evidence type="ECO:0000256" key="12">
    <source>
        <dbReference type="SAM" id="MobiDB-lite"/>
    </source>
</evidence>
<accession>A0A6A6UMW2</accession>
<dbReference type="GO" id="GO:0022857">
    <property type="term" value="F:transmembrane transporter activity"/>
    <property type="evidence" value="ECO:0007669"/>
    <property type="project" value="TreeGrafter"/>
</dbReference>
<dbReference type="Proteomes" id="UP000799302">
    <property type="component" value="Unassembled WGS sequence"/>
</dbReference>
<comment type="subcellular location">
    <subcellularLocation>
        <location evidence="1">Mitochondrion membrane</location>
        <topology evidence="1">Multi-pass membrane protein</topology>
    </subcellularLocation>
</comment>
<sequence>MPSSPTTTTKNTAVAPQDAVRPQDHRRPRQRARPYPLSDYAPTQIAKILAQENRVKTASLVSSICSQVALYPMDSIKTRMQVHKFSSVYDCISEIKRTEGLRHGLYRGIVGPTVSYSIVRMITFDWYNKMKYNVDDLVTSATGESVLVAVNTPGSRPSLLSTACFASAGAVVGFGVSFLACPFELLKVGRQMSGMVGAGSKSSFDETLSKRYRDRGTLSAALDLYRRIGIRGLYSGIHLHAVRDTVGTGIFWGSYEGVKQLLSVTRGGRPDSPLAGGIAGGFCGMLAYLAAYPIDTVKAVYQRNCLFSKDGHKNYVPVQWFNPEQYRGLPITMTRVFMSNLIQMWIFEYMKKEIRAFDIDPPPPARLPKHDPLN</sequence>
<dbReference type="SUPFAM" id="SSF103506">
    <property type="entry name" value="Mitochondrial carrier"/>
    <property type="match status" value="1"/>
</dbReference>
<feature type="region of interest" description="Disordered" evidence="12">
    <location>
        <begin position="1"/>
        <end position="36"/>
    </location>
</feature>
<name>A0A6A6UMW2_9PEZI</name>
<evidence type="ECO:0000313" key="14">
    <source>
        <dbReference type="Proteomes" id="UP000799302"/>
    </source>
</evidence>
<dbReference type="OrthoDB" id="2382881at2759"/>
<evidence type="ECO:0000256" key="10">
    <source>
        <dbReference type="PROSITE-ProRule" id="PRU00282"/>
    </source>
</evidence>
<dbReference type="InterPro" id="IPR023395">
    <property type="entry name" value="MCP_dom_sf"/>
</dbReference>
<keyword evidence="9 10" id="KW-0472">Membrane</keyword>
<dbReference type="PANTHER" id="PTHR45624:SF9">
    <property type="entry name" value="CARRIER PROTEIN, PUTATIVE (AFU_ORTHOLOGUE AFUA_4G06390)-RELATED"/>
    <property type="match status" value="1"/>
</dbReference>
<evidence type="ECO:0000256" key="3">
    <source>
        <dbReference type="ARBA" id="ARBA00022448"/>
    </source>
</evidence>
<keyword evidence="6" id="KW-0999">Mitochondrion inner membrane</keyword>
<evidence type="ECO:0000256" key="2">
    <source>
        <dbReference type="ARBA" id="ARBA00006375"/>
    </source>
</evidence>